<keyword evidence="1" id="KW-0812">Transmembrane</keyword>
<dbReference type="InterPro" id="IPR013229">
    <property type="entry name" value="PEGA"/>
</dbReference>
<organism evidence="4 5">
    <name type="scientific">Sorangium atrum</name>
    <dbReference type="NCBI Taxonomy" id="2995308"/>
    <lineage>
        <taxon>Bacteria</taxon>
        <taxon>Pseudomonadati</taxon>
        <taxon>Myxococcota</taxon>
        <taxon>Polyangia</taxon>
        <taxon>Polyangiales</taxon>
        <taxon>Polyangiaceae</taxon>
        <taxon>Sorangium</taxon>
    </lineage>
</organism>
<keyword evidence="1" id="KW-1133">Transmembrane helix</keyword>
<dbReference type="RefSeq" id="WP_272097738.1">
    <property type="nucleotide sequence ID" value="NZ_JAQNDK010000002.1"/>
</dbReference>
<evidence type="ECO:0000313" key="5">
    <source>
        <dbReference type="Proteomes" id="UP001217485"/>
    </source>
</evidence>
<comment type="caution">
    <text evidence="4">The sequence shown here is derived from an EMBL/GenBank/DDBJ whole genome shotgun (WGS) entry which is preliminary data.</text>
</comment>
<feature type="transmembrane region" description="Helical" evidence="1">
    <location>
        <begin position="320"/>
        <end position="345"/>
    </location>
</feature>
<feature type="signal peptide" evidence="2">
    <location>
        <begin position="1"/>
        <end position="26"/>
    </location>
</feature>
<reference evidence="4 5" key="1">
    <citation type="submission" date="2023-01" db="EMBL/GenBank/DDBJ databases">
        <title>Minimal conservation of predation-associated metabolite biosynthetic gene clusters underscores biosynthetic potential of Myxococcota including descriptions for ten novel species: Archangium lansinium sp. nov., Myxococcus landrumus sp. nov., Nannocystis bai.</title>
        <authorList>
            <person name="Ahearne A."/>
            <person name="Stevens C."/>
            <person name="Dowd S."/>
        </authorList>
    </citation>
    <scope>NUCLEOTIDE SEQUENCE [LARGE SCALE GENOMIC DNA]</scope>
    <source>
        <strain evidence="4 5">WIWO2</strain>
    </source>
</reference>
<dbReference type="EMBL" id="JAQNDK010000002">
    <property type="protein sequence ID" value="MDC0680710.1"/>
    <property type="molecule type" value="Genomic_DNA"/>
</dbReference>
<evidence type="ECO:0000313" key="4">
    <source>
        <dbReference type="EMBL" id="MDC0680710.1"/>
    </source>
</evidence>
<keyword evidence="2" id="KW-0732">Signal</keyword>
<accession>A0ABT5C4G6</accession>
<dbReference type="Proteomes" id="UP001217485">
    <property type="component" value="Unassembled WGS sequence"/>
</dbReference>
<dbReference type="InterPro" id="IPR011990">
    <property type="entry name" value="TPR-like_helical_dom_sf"/>
</dbReference>
<proteinExistence type="predicted"/>
<name>A0ABT5C4G6_9BACT</name>
<protein>
    <submittedName>
        <fullName evidence="4">PEGA domain-containing protein</fullName>
    </submittedName>
</protein>
<evidence type="ECO:0000256" key="1">
    <source>
        <dbReference type="SAM" id="Phobius"/>
    </source>
</evidence>
<dbReference type="Gene3D" id="1.25.40.10">
    <property type="entry name" value="Tetratricopeptide repeat domain"/>
    <property type="match status" value="1"/>
</dbReference>
<feature type="chain" id="PRO_5047176704" evidence="2">
    <location>
        <begin position="27"/>
        <end position="376"/>
    </location>
</feature>
<evidence type="ECO:0000259" key="3">
    <source>
        <dbReference type="Pfam" id="PF08308"/>
    </source>
</evidence>
<gene>
    <name evidence="4" type="ORF">POL72_23430</name>
</gene>
<evidence type="ECO:0000256" key="2">
    <source>
        <dbReference type="SAM" id="SignalP"/>
    </source>
</evidence>
<keyword evidence="1" id="KW-0472">Membrane</keyword>
<dbReference type="SUPFAM" id="SSF48452">
    <property type="entry name" value="TPR-like"/>
    <property type="match status" value="1"/>
</dbReference>
<sequence>MMMTSRSLAVVLTVATLIADPDVAAAQPAAPPAAPGTAPASAADAAKRAEALVDKAKSLYLEGKYQEAEAALLVAWELNPTFDVAYNLGNTEYKLQKHREAAQYLSFALRNWPLLKAVAKLKPRAEQWLAESRAQVGALKVSVTVAGAEVLVDGKSVGRAPLEGEVFVDAGEHQVEARHLDYEPASQTVGVAKGGTAEVKLAITPVKAAPQALAGVKTEGGASAAGAGAGAPVAQQPPGAPIEPLPPPKRNWVPVIALGAASAVGLGVGIGLTVASSNARSDADAQRAAILSQGPGCVHAPSDVASACSMFDERAGRAETFGTGAVVAYAASGALAAGALVYALWPRSSASSNAVGVLPTAWVAQGERGLGVVGVW</sequence>
<dbReference type="Pfam" id="PF08308">
    <property type="entry name" value="PEGA"/>
    <property type="match status" value="1"/>
</dbReference>
<feature type="domain" description="PEGA" evidence="3">
    <location>
        <begin position="137"/>
        <end position="205"/>
    </location>
</feature>
<keyword evidence="5" id="KW-1185">Reference proteome</keyword>
<feature type="transmembrane region" description="Helical" evidence="1">
    <location>
        <begin position="252"/>
        <end position="275"/>
    </location>
</feature>